<dbReference type="Pfam" id="PF00013">
    <property type="entry name" value="KH_1"/>
    <property type="match status" value="1"/>
</dbReference>
<dbReference type="InterPro" id="IPR009097">
    <property type="entry name" value="Cyclic_Pdiesterase"/>
</dbReference>
<dbReference type="PROSITE" id="PS50084">
    <property type="entry name" value="KH_TYPE_1"/>
    <property type="match status" value="1"/>
</dbReference>
<name>A0ABN8LAX5_CHISP</name>
<dbReference type="InterPro" id="IPR019510">
    <property type="entry name" value="AKAP7-like_phosphoesterase"/>
</dbReference>
<gene>
    <name evidence="3" type="ORF">CHILSU_LOCUS8247</name>
</gene>
<dbReference type="CDD" id="cd22419">
    <property type="entry name" value="KH-I_ASCC1"/>
    <property type="match status" value="1"/>
</dbReference>
<proteinExistence type="predicted"/>
<dbReference type="SMART" id="SM00322">
    <property type="entry name" value="KH"/>
    <property type="match status" value="1"/>
</dbReference>
<dbReference type="Gene3D" id="3.90.1140.10">
    <property type="entry name" value="Cyclic phosphodiesterase"/>
    <property type="match status" value="1"/>
</dbReference>
<dbReference type="PANTHER" id="PTHR13360:SF1">
    <property type="entry name" value="ACTIVATING SIGNAL COINTEGRATOR 1 COMPLEX SUBUNIT 1"/>
    <property type="match status" value="1"/>
</dbReference>
<evidence type="ECO:0000256" key="1">
    <source>
        <dbReference type="PROSITE-ProRule" id="PRU00117"/>
    </source>
</evidence>
<accession>A0ABN8LAX5</accession>
<dbReference type="InterPro" id="IPR004088">
    <property type="entry name" value="KH_dom_type_1"/>
</dbReference>
<dbReference type="EMBL" id="OU963896">
    <property type="protein sequence ID" value="CAH2988826.1"/>
    <property type="molecule type" value="Genomic_DNA"/>
</dbReference>
<dbReference type="InterPro" id="IPR009210">
    <property type="entry name" value="ASCC1"/>
</dbReference>
<dbReference type="InterPro" id="IPR036612">
    <property type="entry name" value="KH_dom_type_1_sf"/>
</dbReference>
<dbReference type="SUPFAM" id="SSF55144">
    <property type="entry name" value="LigT-like"/>
    <property type="match status" value="1"/>
</dbReference>
<evidence type="ECO:0000313" key="3">
    <source>
        <dbReference type="EMBL" id="CAH2988826.1"/>
    </source>
</evidence>
<protein>
    <recommendedName>
        <fullName evidence="2">K Homology domain-containing protein</fullName>
    </recommendedName>
</protein>
<dbReference type="InterPro" id="IPR047538">
    <property type="entry name" value="KH-I_ASCC1"/>
</dbReference>
<feature type="domain" description="K Homology" evidence="2">
    <location>
        <begin position="60"/>
        <end position="128"/>
    </location>
</feature>
<dbReference type="Proteomes" id="UP001153292">
    <property type="component" value="Chromosome 3"/>
</dbReference>
<evidence type="ECO:0000259" key="2">
    <source>
        <dbReference type="SMART" id="SM00322"/>
    </source>
</evidence>
<dbReference type="SUPFAM" id="SSF54791">
    <property type="entry name" value="Eukaryotic type KH-domain (KH-domain type I)"/>
    <property type="match status" value="1"/>
</dbReference>
<reference evidence="3" key="1">
    <citation type="submission" date="2021-12" db="EMBL/GenBank/DDBJ databases">
        <authorList>
            <person name="King R."/>
        </authorList>
    </citation>
    <scope>NUCLEOTIDE SEQUENCE</scope>
</reference>
<dbReference type="Pfam" id="PF10469">
    <property type="entry name" value="AKAP7_NLS"/>
    <property type="match status" value="1"/>
</dbReference>
<organism evidence="3 4">
    <name type="scientific">Chilo suppressalis</name>
    <name type="common">Asiatic rice borer moth</name>
    <dbReference type="NCBI Taxonomy" id="168631"/>
    <lineage>
        <taxon>Eukaryota</taxon>
        <taxon>Metazoa</taxon>
        <taxon>Ecdysozoa</taxon>
        <taxon>Arthropoda</taxon>
        <taxon>Hexapoda</taxon>
        <taxon>Insecta</taxon>
        <taxon>Pterygota</taxon>
        <taxon>Neoptera</taxon>
        <taxon>Endopterygota</taxon>
        <taxon>Lepidoptera</taxon>
        <taxon>Glossata</taxon>
        <taxon>Ditrysia</taxon>
        <taxon>Pyraloidea</taxon>
        <taxon>Crambidae</taxon>
        <taxon>Crambinae</taxon>
        <taxon>Chilo</taxon>
    </lineage>
</organism>
<dbReference type="InterPro" id="IPR004087">
    <property type="entry name" value="KH_dom"/>
</dbReference>
<dbReference type="PANTHER" id="PTHR13360">
    <property type="entry name" value="ACTIVATING SIGNAL COINTEGRATOR 1 COMPLEX SUBUNIT 1"/>
    <property type="match status" value="1"/>
</dbReference>
<keyword evidence="1" id="KW-0694">RNA-binding</keyword>
<dbReference type="PIRSF" id="PIRSF027019">
    <property type="entry name" value="Euk_LigT"/>
    <property type="match status" value="1"/>
</dbReference>
<sequence>MNDILKPDLVWIDGRCYRVNDSNSEITAFHEHDLYENEVNYDGEGDEDDEDDLEIISDGSRYSTSFHVPHQYFGYIIGKKGAIKSRIESDTRTDIKIPKQGQTGDIKIFGSNASNVKAAKRRINIIVMSSRMKQKSTHFISVPMNNADIIKNFELFKENVLQNCQSKGLEEILFQNPTKLHLTIGVMCLMDNEERLIASKLLMEAKEKVVMPLLKSCASMKIRLRGLSYMNDEPSAIEVLYARVEEEDGPVSVLQQLADRLADYFCKAGYMHREYDRDNVKLHVTLINSKYRSKSSNDIRKQVTMPFDGSEILKRYAHYDFGVTTIKEIHLSQRFTMGIDGYYQPTCIISCDE</sequence>
<keyword evidence="4" id="KW-1185">Reference proteome</keyword>
<dbReference type="Gene3D" id="3.30.1370.10">
    <property type="entry name" value="K Homology domain, type 1"/>
    <property type="match status" value="1"/>
</dbReference>
<evidence type="ECO:0000313" key="4">
    <source>
        <dbReference type="Proteomes" id="UP001153292"/>
    </source>
</evidence>